<keyword evidence="3" id="KW-1185">Reference proteome</keyword>
<dbReference type="Proteomes" id="UP000188388">
    <property type="component" value="Unassembled WGS sequence"/>
</dbReference>
<protein>
    <recommendedName>
        <fullName evidence="1">SIP-like Rossmann fold domain-containing protein</fullName>
    </recommendedName>
</protein>
<evidence type="ECO:0000313" key="2">
    <source>
        <dbReference type="EMBL" id="SIT59350.1"/>
    </source>
</evidence>
<sequence length="67" mass="7305">MRAIVFGDEEDRDRLRMPNGSAFGRFAAEAAAARIVREHWRGTVGLGRDETLAAAYWRRGAAGLTAG</sequence>
<dbReference type="AlphaFoldDB" id="A0A1R3VLP0"/>
<accession>A0A1R3VLP0</accession>
<feature type="domain" description="SIP-like Rossmann fold" evidence="1">
    <location>
        <begin position="14"/>
        <end position="60"/>
    </location>
</feature>
<dbReference type="InterPro" id="IPR039261">
    <property type="entry name" value="FNR_nucleotide-bd"/>
</dbReference>
<dbReference type="Gene3D" id="3.40.50.80">
    <property type="entry name" value="Nucleotide-binding domain of ferredoxin-NADP reductase (FNR) module"/>
    <property type="match status" value="1"/>
</dbReference>
<organism evidence="2 3">
    <name type="scientific">Mesorhizobium prunaredense</name>
    <dbReference type="NCBI Taxonomy" id="1631249"/>
    <lineage>
        <taxon>Bacteria</taxon>
        <taxon>Pseudomonadati</taxon>
        <taxon>Pseudomonadota</taxon>
        <taxon>Alphaproteobacteria</taxon>
        <taxon>Hyphomicrobiales</taxon>
        <taxon>Phyllobacteriaceae</taxon>
        <taxon>Mesorhizobium</taxon>
    </lineage>
</organism>
<dbReference type="Pfam" id="PF04954">
    <property type="entry name" value="SIP"/>
    <property type="match status" value="1"/>
</dbReference>
<evidence type="ECO:0000259" key="1">
    <source>
        <dbReference type="Pfam" id="PF04954"/>
    </source>
</evidence>
<dbReference type="STRING" id="1631249.BQ8794_70280"/>
<dbReference type="EMBL" id="FTPD01000067">
    <property type="protein sequence ID" value="SIT59350.1"/>
    <property type="molecule type" value="Genomic_DNA"/>
</dbReference>
<proteinExistence type="predicted"/>
<evidence type="ECO:0000313" key="3">
    <source>
        <dbReference type="Proteomes" id="UP000188388"/>
    </source>
</evidence>
<reference evidence="3" key="1">
    <citation type="submission" date="2017-01" db="EMBL/GenBank/DDBJ databases">
        <authorList>
            <person name="Brunel B."/>
        </authorList>
    </citation>
    <scope>NUCLEOTIDE SEQUENCE [LARGE SCALE GENOMIC DNA]</scope>
</reference>
<dbReference type="InterPro" id="IPR007037">
    <property type="entry name" value="SIP_rossman_dom"/>
</dbReference>
<gene>
    <name evidence="2" type="ORF">BQ8794_70280</name>
</gene>
<name>A0A1R3VLP0_9HYPH</name>